<dbReference type="EMBL" id="FXTX01000018">
    <property type="protein sequence ID" value="SMP18837.1"/>
    <property type="molecule type" value="Genomic_DNA"/>
</dbReference>
<dbReference type="GO" id="GO:0008234">
    <property type="term" value="F:cysteine-type peptidase activity"/>
    <property type="evidence" value="ECO:0007669"/>
    <property type="project" value="UniProtKB-KW"/>
</dbReference>
<keyword evidence="2" id="KW-0645">Protease</keyword>
<dbReference type="InterPro" id="IPR038765">
    <property type="entry name" value="Papain-like_cys_pep_sf"/>
</dbReference>
<evidence type="ECO:0000313" key="6">
    <source>
        <dbReference type="EMBL" id="SMP18837.1"/>
    </source>
</evidence>
<evidence type="ECO:0000256" key="2">
    <source>
        <dbReference type="ARBA" id="ARBA00022670"/>
    </source>
</evidence>
<dbReference type="PROSITE" id="PS51935">
    <property type="entry name" value="NLPC_P60"/>
    <property type="match status" value="1"/>
</dbReference>
<dbReference type="GO" id="GO:0006508">
    <property type="term" value="P:proteolysis"/>
    <property type="evidence" value="ECO:0007669"/>
    <property type="project" value="UniProtKB-KW"/>
</dbReference>
<evidence type="ECO:0000256" key="3">
    <source>
        <dbReference type="ARBA" id="ARBA00022801"/>
    </source>
</evidence>
<dbReference type="PANTHER" id="PTHR47053">
    <property type="entry name" value="MUREIN DD-ENDOPEPTIDASE MEPH-RELATED"/>
    <property type="match status" value="1"/>
</dbReference>
<protein>
    <submittedName>
        <fullName evidence="6">NlpC/P60 family protein</fullName>
    </submittedName>
</protein>
<dbReference type="InterPro" id="IPR000064">
    <property type="entry name" value="NLP_P60_dom"/>
</dbReference>
<dbReference type="Gene3D" id="3.90.1720.10">
    <property type="entry name" value="endopeptidase domain like (from Nostoc punctiforme)"/>
    <property type="match status" value="1"/>
</dbReference>
<dbReference type="SUPFAM" id="SSF54001">
    <property type="entry name" value="Cysteine proteinases"/>
    <property type="match status" value="1"/>
</dbReference>
<evidence type="ECO:0000313" key="7">
    <source>
        <dbReference type="Proteomes" id="UP001157947"/>
    </source>
</evidence>
<accession>A0AA46AFC6</accession>
<dbReference type="InterPro" id="IPR051202">
    <property type="entry name" value="Peptidase_C40"/>
</dbReference>
<keyword evidence="7" id="KW-1185">Reference proteome</keyword>
<feature type="domain" description="NlpC/P60" evidence="5">
    <location>
        <begin position="65"/>
        <end position="187"/>
    </location>
</feature>
<sequence>MQKLKIYRLLIIFILTFLIPLVKAEAKQHKKISNHKKHSVKKHYKKVKIQKVSYHIGNIVYHDDIPANKNVVKYAIGLLGTNYRFGGSSINGIDCSSFVQNVFKLEGIELPRTAREQALYGYFVSKENLKPGDLLFFATYARYPSHVGIYIGDGKMIHASSRGDRVEITSINQEYYQRRFLFAKRIPPKDFEPEVKYNSEFSSTDDLMEYLYGKN</sequence>
<evidence type="ECO:0000256" key="1">
    <source>
        <dbReference type="ARBA" id="ARBA00007074"/>
    </source>
</evidence>
<keyword evidence="3" id="KW-0378">Hydrolase</keyword>
<comment type="caution">
    <text evidence="6">The sequence shown here is derived from an EMBL/GenBank/DDBJ whole genome shotgun (WGS) entry which is preliminary data.</text>
</comment>
<name>A0AA46AFC6_9AQUI</name>
<dbReference type="Pfam" id="PF00877">
    <property type="entry name" value="NLPC_P60"/>
    <property type="match status" value="1"/>
</dbReference>
<keyword evidence="4" id="KW-0788">Thiol protease</keyword>
<proteinExistence type="inferred from homology"/>
<comment type="similarity">
    <text evidence="1">Belongs to the peptidase C40 family.</text>
</comment>
<evidence type="ECO:0000259" key="5">
    <source>
        <dbReference type="PROSITE" id="PS51935"/>
    </source>
</evidence>
<dbReference type="Proteomes" id="UP001157947">
    <property type="component" value="Unassembled WGS sequence"/>
</dbReference>
<dbReference type="AlphaFoldDB" id="A0AA46AFC6"/>
<reference evidence="6" key="1">
    <citation type="submission" date="2017-05" db="EMBL/GenBank/DDBJ databases">
        <authorList>
            <person name="Varghese N."/>
            <person name="Submissions S."/>
        </authorList>
    </citation>
    <scope>NUCLEOTIDE SEQUENCE</scope>
    <source>
        <strain evidence="6">DSM 18763</strain>
    </source>
</reference>
<dbReference type="RefSeq" id="WP_265134933.1">
    <property type="nucleotide sequence ID" value="NZ_FXTX01000018.1"/>
</dbReference>
<evidence type="ECO:0000256" key="4">
    <source>
        <dbReference type="ARBA" id="ARBA00022807"/>
    </source>
</evidence>
<dbReference type="PANTHER" id="PTHR47053:SF4">
    <property type="entry name" value="ENDOPEPTIDASE LYTE-RELATED"/>
    <property type="match status" value="1"/>
</dbReference>
<organism evidence="6 7">
    <name type="scientific">Venenivibrio stagnispumantis</name>
    <dbReference type="NCBI Taxonomy" id="407998"/>
    <lineage>
        <taxon>Bacteria</taxon>
        <taxon>Pseudomonadati</taxon>
        <taxon>Aquificota</taxon>
        <taxon>Aquificia</taxon>
        <taxon>Aquificales</taxon>
        <taxon>Hydrogenothermaceae</taxon>
        <taxon>Venenivibrio</taxon>
    </lineage>
</organism>
<gene>
    <name evidence="6" type="ORF">SAMN06264868_11818</name>
</gene>